<reference evidence="1" key="1">
    <citation type="submission" date="2019-03" db="EMBL/GenBank/DDBJ databases">
        <authorList>
            <person name="Mank J."/>
            <person name="Almeida P."/>
        </authorList>
    </citation>
    <scope>NUCLEOTIDE SEQUENCE</scope>
    <source>
        <strain evidence="1">78183</strain>
    </source>
</reference>
<evidence type="ECO:0000313" key="1">
    <source>
        <dbReference type="EMBL" id="VFU60821.1"/>
    </source>
</evidence>
<accession>A0A6N2N2C4</accession>
<protein>
    <submittedName>
        <fullName evidence="1">Uncharacterized protein</fullName>
    </submittedName>
</protein>
<name>A0A6N2N2C4_SALVM</name>
<proteinExistence type="predicted"/>
<organism evidence="1">
    <name type="scientific">Salix viminalis</name>
    <name type="common">Common osier</name>
    <name type="synonym">Basket willow</name>
    <dbReference type="NCBI Taxonomy" id="40686"/>
    <lineage>
        <taxon>Eukaryota</taxon>
        <taxon>Viridiplantae</taxon>
        <taxon>Streptophyta</taxon>
        <taxon>Embryophyta</taxon>
        <taxon>Tracheophyta</taxon>
        <taxon>Spermatophyta</taxon>
        <taxon>Magnoliopsida</taxon>
        <taxon>eudicotyledons</taxon>
        <taxon>Gunneridae</taxon>
        <taxon>Pentapetalae</taxon>
        <taxon>rosids</taxon>
        <taxon>fabids</taxon>
        <taxon>Malpighiales</taxon>
        <taxon>Salicaceae</taxon>
        <taxon>Saliceae</taxon>
        <taxon>Salix</taxon>
    </lineage>
</organism>
<evidence type="ECO:0000313" key="2">
    <source>
        <dbReference type="EMBL" id="VFU61355.1"/>
    </source>
</evidence>
<dbReference type="PANTHER" id="PTHR13301">
    <property type="entry name" value="X-BOX TRANSCRIPTION FACTOR-RELATED"/>
    <property type="match status" value="1"/>
</dbReference>
<dbReference type="AlphaFoldDB" id="A0A6N2N2C4"/>
<dbReference type="EMBL" id="CAADRP010002107">
    <property type="protein sequence ID" value="VFU61355.1"/>
    <property type="molecule type" value="Genomic_DNA"/>
</dbReference>
<sequence>MYCNDPTSARQAMCFYYDPISSSLAFDQFPQRFHNISKHDIHDRQLRSTFGVHTMTRFRWAEGTSLVWHWLLYQEEINGDSMQKGNND</sequence>
<dbReference type="EMBL" id="CAADRP010002074">
    <property type="protein sequence ID" value="VFU60821.1"/>
    <property type="molecule type" value="Genomic_DNA"/>
</dbReference>
<gene>
    <name evidence="1" type="ORF">SVIM_LOCUS451913</name>
    <name evidence="2" type="ORF">SVIM_LOCUS459062</name>
</gene>